<name>B7ATD6_9FIRM</name>
<dbReference type="InterPro" id="IPR050902">
    <property type="entry name" value="ABC_Transporter_SBP"/>
</dbReference>
<organism evidence="4 5">
    <name type="scientific">[Bacteroides] pectinophilus ATCC 43243</name>
    <dbReference type="NCBI Taxonomy" id="483218"/>
    <lineage>
        <taxon>Bacteria</taxon>
        <taxon>Bacillati</taxon>
        <taxon>Bacillota</taxon>
        <taxon>Clostridia</taxon>
        <taxon>Eubacteriales</taxon>
    </lineage>
</organism>
<dbReference type="Pfam" id="PF01497">
    <property type="entry name" value="Peripla_BP_2"/>
    <property type="match status" value="1"/>
</dbReference>
<dbReference type="PANTHER" id="PTHR30535:SF34">
    <property type="entry name" value="MOLYBDATE-BINDING PROTEIN MOLA"/>
    <property type="match status" value="1"/>
</dbReference>
<feature type="domain" description="Fe/B12 periplasmic-binding" evidence="3">
    <location>
        <begin position="107"/>
        <end position="375"/>
    </location>
</feature>
<reference evidence="4 5" key="2">
    <citation type="submission" date="2008-11" db="EMBL/GenBank/DDBJ databases">
        <authorList>
            <person name="Fulton L."/>
            <person name="Clifton S."/>
            <person name="Fulton B."/>
            <person name="Xu J."/>
            <person name="Minx P."/>
            <person name="Pepin K.H."/>
            <person name="Johnson M."/>
            <person name="Bhonagiri V."/>
            <person name="Nash W.E."/>
            <person name="Mardis E.R."/>
            <person name="Wilson R.K."/>
        </authorList>
    </citation>
    <scope>NUCLEOTIDE SEQUENCE [LARGE SCALE GENOMIC DNA]</scope>
    <source>
        <strain evidence="4 5">ATCC 43243</strain>
    </source>
</reference>
<protein>
    <recommendedName>
        <fullName evidence="3">Fe/B12 periplasmic-binding domain-containing protein</fullName>
    </recommendedName>
</protein>
<evidence type="ECO:0000256" key="1">
    <source>
        <dbReference type="ARBA" id="ARBA00008814"/>
    </source>
</evidence>
<dbReference type="HOGENOM" id="CLU_025776_2_0_9"/>
<evidence type="ECO:0000313" key="5">
    <source>
        <dbReference type="Proteomes" id="UP000003136"/>
    </source>
</evidence>
<dbReference type="Gene3D" id="3.40.50.1980">
    <property type="entry name" value="Nitrogenase molybdenum iron protein domain"/>
    <property type="match status" value="2"/>
</dbReference>
<dbReference type="AlphaFoldDB" id="B7ATD6"/>
<evidence type="ECO:0000259" key="3">
    <source>
        <dbReference type="PROSITE" id="PS50983"/>
    </source>
</evidence>
<accession>B7ATD6</accession>
<sequence length="387" mass="42618">MRRFKKIAALALAAVMTLSLAACGNAGTNVSDNSGNVSDTAQYNGKLEFDHSMELTYAKNFSVDYYKGGYKLIKVKDQGSFLVVPEGMSVPADLDKDTYVLQQPVTKILVSSTPTVSLINAIGALDAVSLTTYDVDTWYIDNVKKQMNDGKLKYVGEYTKPDYELITATGTNFAIFSAMLKDDVKAQLEQLGIKILVDQASYEDHPLARVEWMKLYGAMFNKEAEADKLFAEQEALIKNIETKPATGKTAVIFYITSKGDFYVRNSDDYMAKMISLAGGKYIMDGKVGVGKTGTTKMEAESFFDLAKDADEIIYVWSTGGKPSTLNDLLAKNSVLADMKAVKEGNVWCTTPDFFQISNTISNIINDMNSVFSADASADKFTYLYKLK</sequence>
<reference evidence="4 5" key="1">
    <citation type="submission" date="2008-11" db="EMBL/GenBank/DDBJ databases">
        <title>Draft genome sequence of Bacteroides pectinophilus (ATCC 43243).</title>
        <authorList>
            <person name="Sudarsanam P."/>
            <person name="Ley R."/>
            <person name="Guruge J."/>
            <person name="Turnbaugh P.J."/>
            <person name="Mahowald M."/>
            <person name="Liep D."/>
            <person name="Gordon J."/>
        </authorList>
    </citation>
    <scope>NUCLEOTIDE SEQUENCE [LARGE SCALE GENOMIC DNA]</scope>
    <source>
        <strain evidence="4 5">ATCC 43243</strain>
    </source>
</reference>
<feature type="chain" id="PRO_5002853936" description="Fe/B12 periplasmic-binding domain-containing protein" evidence="2">
    <location>
        <begin position="22"/>
        <end position="387"/>
    </location>
</feature>
<dbReference type="SUPFAM" id="SSF53807">
    <property type="entry name" value="Helical backbone' metal receptor"/>
    <property type="match status" value="1"/>
</dbReference>
<evidence type="ECO:0000313" key="4">
    <source>
        <dbReference type="EMBL" id="EEC56920.1"/>
    </source>
</evidence>
<evidence type="ECO:0000256" key="2">
    <source>
        <dbReference type="SAM" id="SignalP"/>
    </source>
</evidence>
<dbReference type="PROSITE" id="PS50983">
    <property type="entry name" value="FE_B12_PBP"/>
    <property type="match status" value="1"/>
</dbReference>
<dbReference type="Proteomes" id="UP000003136">
    <property type="component" value="Unassembled WGS sequence"/>
</dbReference>
<dbReference type="STRING" id="483218.BACPEC_01406"/>
<dbReference type="eggNOG" id="COG0614">
    <property type="taxonomic scope" value="Bacteria"/>
</dbReference>
<dbReference type="EMBL" id="ABVQ01000036">
    <property type="protein sequence ID" value="EEC56920.1"/>
    <property type="molecule type" value="Genomic_DNA"/>
</dbReference>
<proteinExistence type="inferred from homology"/>
<dbReference type="PROSITE" id="PS51257">
    <property type="entry name" value="PROKAR_LIPOPROTEIN"/>
    <property type="match status" value="1"/>
</dbReference>
<gene>
    <name evidence="4" type="ORF">BACPEC_01406</name>
</gene>
<comment type="similarity">
    <text evidence="1">Belongs to the bacterial solute-binding protein 8 family.</text>
</comment>
<dbReference type="PANTHER" id="PTHR30535">
    <property type="entry name" value="VITAMIN B12-BINDING PROTEIN"/>
    <property type="match status" value="1"/>
</dbReference>
<keyword evidence="5" id="KW-1185">Reference proteome</keyword>
<dbReference type="InterPro" id="IPR002491">
    <property type="entry name" value="ABC_transptr_periplasmic_BD"/>
</dbReference>
<keyword evidence="2" id="KW-0732">Signal</keyword>
<feature type="signal peptide" evidence="2">
    <location>
        <begin position="1"/>
        <end position="21"/>
    </location>
</feature>